<dbReference type="EMBL" id="LFMY01000003">
    <property type="protein sequence ID" value="OKL62484.1"/>
    <property type="molecule type" value="Genomic_DNA"/>
</dbReference>
<feature type="region of interest" description="Disordered" evidence="1">
    <location>
        <begin position="272"/>
        <end position="299"/>
    </location>
</feature>
<dbReference type="Proteomes" id="UP000214365">
    <property type="component" value="Unassembled WGS sequence"/>
</dbReference>
<feature type="compositionally biased region" description="Basic and acidic residues" evidence="1">
    <location>
        <begin position="272"/>
        <end position="281"/>
    </location>
</feature>
<proteinExistence type="predicted"/>
<keyword evidence="3" id="KW-1185">Reference proteome</keyword>
<sequence>MSELPAKRRKTSPSTAAPVDATAAGDVSANSHLLQSPVTHRQSFQSPTRASLARSNPEVLAHVLSRSPTRSPQRQPVSRSSRGNPERPLGLRDRKALRPSLTNEMSSPPRQTIQSPRRGPLAAQAFAAPPRRVSRRLETPTQGGDIGSGGAPTTPLNNFMRGSDPDEQLASELNSATRELENSGLLAPSVLPDDSLEPELPPTPTQLGRKRMPGKDLSGPRTLHAAETTLRSEPEPEEPDVQKRKNVKRELLAQLDQLKTDVAELEKWTDRAKRSLDKPQPDPEAVASLMSTDRQSNSPILEHPPISTLISSLLPFSAKAVPVQARPTSPEPINTFALNNIHDPKPYITAFASLSLEHSQSLSLSTSSEGAITETHEIILSAPFPFPQNQFRIPLVFTIELQSQRITSVSLQKDHHASQAKIPSSLQAWIKSRISSPILALDISGLCVGISRYWEASVCRAKIWSRLKKSQEILLAKKGQRKLSDIRAEQHLTGPLKKSDLRSIVPHLQRSSMLFSPSSSISRSTSNSSGSRRESKLLLSCPLRLDQWTSEAQLQPDISISIPDLSESKRKRVELDMKRLFHNVLREQGKLRKESSTGMNEEREAQAIVNAAEGVMGVLFGLDIL</sequence>
<accession>A0A225AVU1</accession>
<protein>
    <submittedName>
        <fullName evidence="2">Uncharacterized protein</fullName>
    </submittedName>
</protein>
<feature type="compositionally biased region" description="Polar residues" evidence="1">
    <location>
        <begin position="28"/>
        <end position="49"/>
    </location>
</feature>
<dbReference type="GeneID" id="31002466"/>
<feature type="region of interest" description="Disordered" evidence="1">
    <location>
        <begin position="1"/>
        <end position="246"/>
    </location>
</feature>
<reference evidence="2 3" key="1">
    <citation type="submission" date="2015-06" db="EMBL/GenBank/DDBJ databases">
        <title>Talaromyces atroroseus IBT 11181 draft genome.</title>
        <authorList>
            <person name="Rasmussen K.B."/>
            <person name="Rasmussen S."/>
            <person name="Petersen B."/>
            <person name="Sicheritz-Ponten T."/>
            <person name="Mortensen U.H."/>
            <person name="Thrane U."/>
        </authorList>
    </citation>
    <scope>NUCLEOTIDE SEQUENCE [LARGE SCALE GENOMIC DNA]</scope>
    <source>
        <strain evidence="2 3">IBT 11181</strain>
    </source>
</reference>
<dbReference type="STRING" id="1441469.A0A225AVU1"/>
<organism evidence="2 3">
    <name type="scientific">Talaromyces atroroseus</name>
    <dbReference type="NCBI Taxonomy" id="1441469"/>
    <lineage>
        <taxon>Eukaryota</taxon>
        <taxon>Fungi</taxon>
        <taxon>Dikarya</taxon>
        <taxon>Ascomycota</taxon>
        <taxon>Pezizomycotina</taxon>
        <taxon>Eurotiomycetes</taxon>
        <taxon>Eurotiomycetidae</taxon>
        <taxon>Eurotiales</taxon>
        <taxon>Trichocomaceae</taxon>
        <taxon>Talaromyces</taxon>
        <taxon>Talaromyces sect. Trachyspermi</taxon>
    </lineage>
</organism>
<feature type="compositionally biased region" description="Low complexity" evidence="1">
    <location>
        <begin position="65"/>
        <end position="82"/>
    </location>
</feature>
<feature type="compositionally biased region" description="Basic and acidic residues" evidence="1">
    <location>
        <begin position="230"/>
        <end position="246"/>
    </location>
</feature>
<feature type="compositionally biased region" description="Polar residues" evidence="1">
    <location>
        <begin position="289"/>
        <end position="299"/>
    </location>
</feature>
<evidence type="ECO:0000313" key="3">
    <source>
        <dbReference type="Proteomes" id="UP000214365"/>
    </source>
</evidence>
<name>A0A225AVU1_TALAT</name>
<dbReference type="OrthoDB" id="4160836at2759"/>
<gene>
    <name evidence="2" type="ORF">UA08_02711</name>
</gene>
<evidence type="ECO:0000313" key="2">
    <source>
        <dbReference type="EMBL" id="OKL62484.1"/>
    </source>
</evidence>
<dbReference type="AlphaFoldDB" id="A0A225AVU1"/>
<comment type="caution">
    <text evidence="2">The sequence shown here is derived from an EMBL/GenBank/DDBJ whole genome shotgun (WGS) entry which is preliminary data.</text>
</comment>
<feature type="compositionally biased region" description="Polar residues" evidence="1">
    <location>
        <begin position="100"/>
        <end position="115"/>
    </location>
</feature>
<dbReference type="RefSeq" id="XP_020122605.1">
    <property type="nucleotide sequence ID" value="XM_020264783.1"/>
</dbReference>
<evidence type="ECO:0000256" key="1">
    <source>
        <dbReference type="SAM" id="MobiDB-lite"/>
    </source>
</evidence>